<accession>A0A4Y2WF00</accession>
<reference evidence="1 2" key="1">
    <citation type="journal article" date="2019" name="Sci. Rep.">
        <title>Orb-weaving spider Araneus ventricosus genome elucidates the spidroin gene catalogue.</title>
        <authorList>
            <person name="Kono N."/>
            <person name="Nakamura H."/>
            <person name="Ohtoshi R."/>
            <person name="Moran D.A.P."/>
            <person name="Shinohara A."/>
            <person name="Yoshida Y."/>
            <person name="Fujiwara M."/>
            <person name="Mori M."/>
            <person name="Tomita M."/>
            <person name="Arakawa K."/>
        </authorList>
    </citation>
    <scope>NUCLEOTIDE SEQUENCE [LARGE SCALE GENOMIC DNA]</scope>
</reference>
<sequence length="105" mass="11978">MSEEDFFRVCSKIDEEKEFLNSVSQKIWNNPELAYKEEQAHETLTSALSRCGFNVQKQYLLPTALKAEYTSKTGNFYKYTSRIPGAARSFSGQNLVGDKNVNNIL</sequence>
<dbReference type="PANTHER" id="PTHR30575">
    <property type="entry name" value="PEPTIDASE M20"/>
    <property type="match status" value="1"/>
</dbReference>
<dbReference type="AlphaFoldDB" id="A0A4Y2WF00"/>
<organism evidence="1 2">
    <name type="scientific">Araneus ventricosus</name>
    <name type="common">Orbweaver spider</name>
    <name type="synonym">Epeira ventricosa</name>
    <dbReference type="NCBI Taxonomy" id="182803"/>
    <lineage>
        <taxon>Eukaryota</taxon>
        <taxon>Metazoa</taxon>
        <taxon>Ecdysozoa</taxon>
        <taxon>Arthropoda</taxon>
        <taxon>Chelicerata</taxon>
        <taxon>Arachnida</taxon>
        <taxon>Araneae</taxon>
        <taxon>Araneomorphae</taxon>
        <taxon>Entelegynae</taxon>
        <taxon>Araneoidea</taxon>
        <taxon>Araneidae</taxon>
        <taxon>Araneus</taxon>
    </lineage>
</organism>
<dbReference type="OrthoDB" id="6119954at2759"/>
<keyword evidence="2" id="KW-1185">Reference proteome</keyword>
<dbReference type="InterPro" id="IPR052030">
    <property type="entry name" value="Peptidase_M20/M20A_hydrolases"/>
</dbReference>
<dbReference type="GO" id="GO:0016805">
    <property type="term" value="F:dipeptidase activity"/>
    <property type="evidence" value="ECO:0007669"/>
    <property type="project" value="TreeGrafter"/>
</dbReference>
<dbReference type="PANTHER" id="PTHR30575:SF0">
    <property type="entry name" value="XAA-ARG DIPEPTIDASE"/>
    <property type="match status" value="1"/>
</dbReference>
<dbReference type="EMBL" id="BGPR01059086">
    <property type="protein sequence ID" value="GBO35146.1"/>
    <property type="molecule type" value="Genomic_DNA"/>
</dbReference>
<proteinExistence type="predicted"/>
<gene>
    <name evidence="1" type="ORF">AVEN_149112_1</name>
</gene>
<name>A0A4Y2WF00_ARAVE</name>
<comment type="caution">
    <text evidence="1">The sequence shown here is derived from an EMBL/GenBank/DDBJ whole genome shotgun (WGS) entry which is preliminary data.</text>
</comment>
<dbReference type="Gene3D" id="3.40.630.10">
    <property type="entry name" value="Zn peptidases"/>
    <property type="match status" value="1"/>
</dbReference>
<protein>
    <submittedName>
        <fullName evidence="1">Uncharacterized protein</fullName>
    </submittedName>
</protein>
<evidence type="ECO:0000313" key="1">
    <source>
        <dbReference type="EMBL" id="GBO35146.1"/>
    </source>
</evidence>
<evidence type="ECO:0000313" key="2">
    <source>
        <dbReference type="Proteomes" id="UP000499080"/>
    </source>
</evidence>
<dbReference type="Proteomes" id="UP000499080">
    <property type="component" value="Unassembled WGS sequence"/>
</dbReference>
<dbReference type="SUPFAM" id="SSF53187">
    <property type="entry name" value="Zn-dependent exopeptidases"/>
    <property type="match status" value="1"/>
</dbReference>